<dbReference type="Gene3D" id="3.90.79.20">
    <property type="match status" value="1"/>
</dbReference>
<comment type="catalytic activity">
    <reaction evidence="9">
        <text>a 5'-end NAD(+)-phospho-ribonucleoside in mRNA + H2O = a 5'-end phospho-adenosine-phospho-ribonucleoside in mRNA + beta-nicotinamide D-ribonucleotide + 2 H(+)</text>
        <dbReference type="Rhea" id="RHEA:60876"/>
        <dbReference type="Rhea" id="RHEA-COMP:15698"/>
        <dbReference type="Rhea" id="RHEA-COMP:15719"/>
        <dbReference type="ChEBI" id="CHEBI:14649"/>
        <dbReference type="ChEBI" id="CHEBI:15377"/>
        <dbReference type="ChEBI" id="CHEBI:15378"/>
        <dbReference type="ChEBI" id="CHEBI:144029"/>
        <dbReference type="ChEBI" id="CHEBI:144051"/>
    </reaction>
    <physiologicalReaction direction="left-to-right" evidence="9">
        <dbReference type="Rhea" id="RHEA:60877"/>
    </physiologicalReaction>
</comment>
<dbReference type="PANTHER" id="PTHR42904:SF6">
    <property type="entry name" value="NAD-CAPPED RNA HYDROLASE NUDT12"/>
    <property type="match status" value="1"/>
</dbReference>
<dbReference type="InterPro" id="IPR050241">
    <property type="entry name" value="NAD-cap_RNA_hydrolase_NudC"/>
</dbReference>
<dbReference type="Pfam" id="PF00293">
    <property type="entry name" value="NUDIX"/>
    <property type="match status" value="1"/>
</dbReference>
<dbReference type="EC" id="3.6.1.22" evidence="4"/>
<dbReference type="PANTHER" id="PTHR42904">
    <property type="entry name" value="NUDIX HYDROLASE, NUDC SUBFAMILY"/>
    <property type="match status" value="1"/>
</dbReference>
<dbReference type="EMBL" id="WXEY01000006">
    <property type="protein sequence ID" value="MZP29571.1"/>
    <property type="molecule type" value="Genomic_DNA"/>
</dbReference>
<evidence type="ECO:0000256" key="8">
    <source>
        <dbReference type="ARBA" id="ARBA00023027"/>
    </source>
</evidence>
<dbReference type="GO" id="GO:0035529">
    <property type="term" value="F:NADH pyrophosphatase activity"/>
    <property type="evidence" value="ECO:0007669"/>
    <property type="project" value="TreeGrafter"/>
</dbReference>
<evidence type="ECO:0000256" key="2">
    <source>
        <dbReference type="ARBA" id="ARBA00001947"/>
    </source>
</evidence>
<dbReference type="InterPro" id="IPR049734">
    <property type="entry name" value="NudC-like_C"/>
</dbReference>
<dbReference type="AlphaFoldDB" id="A0A845L9H7"/>
<comment type="cofactor">
    <cofactor evidence="2">
        <name>Zn(2+)</name>
        <dbReference type="ChEBI" id="CHEBI:29105"/>
    </cofactor>
</comment>
<keyword evidence="6 11" id="KW-0378">Hydrolase</keyword>
<keyword evidence="8" id="KW-0520">NAD</keyword>
<dbReference type="InterPro" id="IPR020084">
    <property type="entry name" value="NUDIX_hydrolase_CS"/>
</dbReference>
<dbReference type="PROSITE" id="PS00893">
    <property type="entry name" value="NUDIX_BOX"/>
    <property type="match status" value="1"/>
</dbReference>
<dbReference type="NCBIfam" id="NF001299">
    <property type="entry name" value="PRK00241.1"/>
    <property type="match status" value="1"/>
</dbReference>
<comment type="similarity">
    <text evidence="3">Belongs to the Nudix hydrolase family. NudC subfamily.</text>
</comment>
<evidence type="ECO:0000256" key="4">
    <source>
        <dbReference type="ARBA" id="ARBA00012381"/>
    </source>
</evidence>
<dbReference type="PROSITE" id="PS51462">
    <property type="entry name" value="NUDIX"/>
    <property type="match status" value="1"/>
</dbReference>
<evidence type="ECO:0000256" key="5">
    <source>
        <dbReference type="ARBA" id="ARBA00022723"/>
    </source>
</evidence>
<dbReference type="RefSeq" id="WP_161257279.1">
    <property type="nucleotide sequence ID" value="NZ_WXEY01000006.1"/>
</dbReference>
<proteinExistence type="inferred from homology"/>
<feature type="domain" description="Nudix hydrolase" evidence="10">
    <location>
        <begin position="128"/>
        <end position="253"/>
    </location>
</feature>
<dbReference type="InterPro" id="IPR015376">
    <property type="entry name" value="Znr_NADH_PPase"/>
</dbReference>
<evidence type="ECO:0000313" key="11">
    <source>
        <dbReference type="EMBL" id="MZP29571.1"/>
    </source>
</evidence>
<evidence type="ECO:0000256" key="9">
    <source>
        <dbReference type="ARBA" id="ARBA00023679"/>
    </source>
</evidence>
<protein>
    <recommendedName>
        <fullName evidence="4">NAD(+) diphosphatase</fullName>
        <ecNumber evidence="4">3.6.1.22</ecNumber>
    </recommendedName>
</protein>
<dbReference type="GO" id="GO:0005829">
    <property type="term" value="C:cytosol"/>
    <property type="evidence" value="ECO:0007669"/>
    <property type="project" value="TreeGrafter"/>
</dbReference>
<keyword evidence="7" id="KW-0460">Magnesium</keyword>
<name>A0A845L9H7_9FIRM</name>
<evidence type="ECO:0000313" key="12">
    <source>
        <dbReference type="Proteomes" id="UP000463470"/>
    </source>
</evidence>
<dbReference type="GO" id="GO:0006742">
    <property type="term" value="P:NADP+ catabolic process"/>
    <property type="evidence" value="ECO:0007669"/>
    <property type="project" value="TreeGrafter"/>
</dbReference>
<gene>
    <name evidence="11" type="primary">nudC</name>
    <name evidence="11" type="ORF">GTO91_07610</name>
</gene>
<evidence type="ECO:0000259" key="10">
    <source>
        <dbReference type="PROSITE" id="PS51462"/>
    </source>
</evidence>
<dbReference type="Proteomes" id="UP000463470">
    <property type="component" value="Unassembled WGS sequence"/>
</dbReference>
<comment type="cofactor">
    <cofactor evidence="1">
        <name>Mg(2+)</name>
        <dbReference type="ChEBI" id="CHEBI:18420"/>
    </cofactor>
</comment>
<keyword evidence="12" id="KW-1185">Reference proteome</keyword>
<dbReference type="GO" id="GO:0046872">
    <property type="term" value="F:metal ion binding"/>
    <property type="evidence" value="ECO:0007669"/>
    <property type="project" value="UniProtKB-KW"/>
</dbReference>
<dbReference type="InterPro" id="IPR015375">
    <property type="entry name" value="NADH_PPase-like_N"/>
</dbReference>
<dbReference type="GO" id="GO:0019677">
    <property type="term" value="P:NAD+ catabolic process"/>
    <property type="evidence" value="ECO:0007669"/>
    <property type="project" value="TreeGrafter"/>
</dbReference>
<dbReference type="Pfam" id="PF09297">
    <property type="entry name" value="Zn_ribbon_NUD"/>
    <property type="match status" value="1"/>
</dbReference>
<dbReference type="Pfam" id="PF09296">
    <property type="entry name" value="NUDIX-like"/>
    <property type="match status" value="1"/>
</dbReference>
<dbReference type="Gene3D" id="3.90.79.10">
    <property type="entry name" value="Nucleoside Triphosphate Pyrophosphohydrolase"/>
    <property type="match status" value="1"/>
</dbReference>
<dbReference type="InterPro" id="IPR000086">
    <property type="entry name" value="NUDIX_hydrolase_dom"/>
</dbReference>
<keyword evidence="5" id="KW-0479">Metal-binding</keyword>
<organism evidence="11 12">
    <name type="scientific">Heliomicrobium undosum</name>
    <dbReference type="NCBI Taxonomy" id="121734"/>
    <lineage>
        <taxon>Bacteria</taxon>
        <taxon>Bacillati</taxon>
        <taxon>Bacillota</taxon>
        <taxon>Clostridia</taxon>
        <taxon>Eubacteriales</taxon>
        <taxon>Heliobacteriaceae</taxon>
        <taxon>Heliomicrobium</taxon>
    </lineage>
</organism>
<evidence type="ECO:0000256" key="6">
    <source>
        <dbReference type="ARBA" id="ARBA00022801"/>
    </source>
</evidence>
<evidence type="ECO:0000256" key="1">
    <source>
        <dbReference type="ARBA" id="ARBA00001946"/>
    </source>
</evidence>
<evidence type="ECO:0000256" key="3">
    <source>
        <dbReference type="ARBA" id="ARBA00009595"/>
    </source>
</evidence>
<dbReference type="SUPFAM" id="SSF55811">
    <property type="entry name" value="Nudix"/>
    <property type="match status" value="2"/>
</dbReference>
<sequence length="269" mass="30060">MGSPWFVFHNNMLLVREAEDKVEIPTQGDIDAMNVELTGVTPIGLSDRNDGFVAALGDAAQPPGFSFTDLRRLYGRVADNLFWLAIRALHISTWLKKNQFCGCCGSRLQMAAHELALQCEQCSHLVYPRISPAIIVAVTRGDQILLARPRRVQAVTWHTVIAGFVEPGETLEECVRREVKEEVGVNVDQIEYFGSQPWPYPDSLMIGFTAQYASGEITIDQKEIVEAGWFSVEDLPQLPTSFSIAKRLIDWFVSTQRESISRSDSPSSL</sequence>
<reference evidence="11 12" key="1">
    <citation type="submission" date="2020-01" db="EMBL/GenBank/DDBJ databases">
        <title>Whole-genome sequence of Heliobacterium undosum DSM 13378.</title>
        <authorList>
            <person name="Kyndt J.A."/>
            <person name="Meyer T.E."/>
        </authorList>
    </citation>
    <scope>NUCLEOTIDE SEQUENCE [LARGE SCALE GENOMIC DNA]</scope>
    <source>
        <strain evidence="11 12">DSM 13378</strain>
    </source>
</reference>
<dbReference type="InterPro" id="IPR015797">
    <property type="entry name" value="NUDIX_hydrolase-like_dom_sf"/>
</dbReference>
<evidence type="ECO:0000256" key="7">
    <source>
        <dbReference type="ARBA" id="ARBA00022842"/>
    </source>
</evidence>
<comment type="caution">
    <text evidence="11">The sequence shown here is derived from an EMBL/GenBank/DDBJ whole genome shotgun (WGS) entry which is preliminary data.</text>
</comment>
<dbReference type="OrthoDB" id="9787476at2"/>
<accession>A0A845L9H7</accession>
<dbReference type="CDD" id="cd03429">
    <property type="entry name" value="NUDIX_NADH_pyrophosphatase_Nudt13"/>
    <property type="match status" value="1"/>
</dbReference>